<accession>A0A4R9GJ18</accession>
<comment type="similarity">
    <text evidence="1 3">Belongs to the thiolase-like superfamily. Beta-ketoacyl-ACP synthases family.</text>
</comment>
<dbReference type="PANTHER" id="PTHR11712:SF336">
    <property type="entry name" value="3-OXOACYL-[ACYL-CARRIER-PROTEIN] SYNTHASE, MITOCHONDRIAL"/>
    <property type="match status" value="1"/>
</dbReference>
<dbReference type="InterPro" id="IPR016039">
    <property type="entry name" value="Thiolase-like"/>
</dbReference>
<organism evidence="5 6">
    <name type="scientific">Leptospira fletcheri</name>
    <dbReference type="NCBI Taxonomy" id="2484981"/>
    <lineage>
        <taxon>Bacteria</taxon>
        <taxon>Pseudomonadati</taxon>
        <taxon>Spirochaetota</taxon>
        <taxon>Spirochaetia</taxon>
        <taxon>Leptospirales</taxon>
        <taxon>Leptospiraceae</taxon>
        <taxon>Leptospira</taxon>
    </lineage>
</organism>
<dbReference type="OrthoDB" id="9808669at2"/>
<dbReference type="InterPro" id="IPR000794">
    <property type="entry name" value="Beta-ketoacyl_synthase"/>
</dbReference>
<keyword evidence="2 3" id="KW-0808">Transferase</keyword>
<dbReference type="GO" id="GO:0004315">
    <property type="term" value="F:3-oxoacyl-[acyl-carrier-protein] synthase activity"/>
    <property type="evidence" value="ECO:0007669"/>
    <property type="project" value="TreeGrafter"/>
</dbReference>
<dbReference type="Pfam" id="PF02801">
    <property type="entry name" value="Ketoacyl-synt_C"/>
    <property type="match status" value="1"/>
</dbReference>
<dbReference type="InterPro" id="IPR014030">
    <property type="entry name" value="Ketoacyl_synth_N"/>
</dbReference>
<keyword evidence="6" id="KW-1185">Reference proteome</keyword>
<evidence type="ECO:0000256" key="3">
    <source>
        <dbReference type="RuleBase" id="RU003694"/>
    </source>
</evidence>
<dbReference type="SUPFAM" id="SSF53901">
    <property type="entry name" value="Thiolase-like"/>
    <property type="match status" value="2"/>
</dbReference>
<protein>
    <submittedName>
        <fullName evidence="5">Beta-ketoacyl-[acyl-carrier-protein] synthase family protein</fullName>
    </submittedName>
</protein>
<feature type="domain" description="Ketosynthase family 3 (KS3)" evidence="4">
    <location>
        <begin position="9"/>
        <end position="425"/>
    </location>
</feature>
<reference evidence="5" key="1">
    <citation type="journal article" date="2019" name="PLoS Negl. Trop. Dis.">
        <title>Revisiting the worldwide diversity of Leptospira species in the environment.</title>
        <authorList>
            <person name="Vincent A.T."/>
            <person name="Schiettekatte O."/>
            <person name="Bourhy P."/>
            <person name="Veyrier F.J."/>
            <person name="Picardeau M."/>
        </authorList>
    </citation>
    <scope>NUCLEOTIDE SEQUENCE [LARGE SCALE GENOMIC DNA]</scope>
    <source>
        <strain evidence="5">SSW15</strain>
    </source>
</reference>
<sequence>MEKMKNGKNSRVVITGIGVILPNTFTVQDFWTNISEGKSQLDFISRFSTENFPVKVAGEMNTFDWKRHLPELGEKHAKNYNTETFALMSAMEEANKDAKIAKNSLDPSRVGFIDSSSRASLSWWEFAWKKYLEEKDENIFDRYSVLTSMASNPTNLTAINANIQGFVTTISAACVGGHHAISLCYQAIRKGRAEVMYAGGHEFPLLKPLMMMYSDPISRVMSMEKENPKRGIRPYDKNRDGFLLGEGAVVLVLERLDRALERGARIYAEVLGTYSYNEADHALRMDLTGKKAATGLKHLIRISNLHLGDIDYFCGHGTGTYNNDLAESRAVSHLYEGKPKFHWSPVGSIKPIFGHTFGAAGIINVAATSLMLRNQIICPTINLTDPDPECDHDHVAEGARKTRLRYAVSMAFAIGSQSSFVSLAAPDF</sequence>
<dbReference type="RefSeq" id="WP_135767809.1">
    <property type="nucleotide sequence ID" value="NZ_RQET01000004.1"/>
</dbReference>
<evidence type="ECO:0000256" key="2">
    <source>
        <dbReference type="ARBA" id="ARBA00022679"/>
    </source>
</evidence>
<comment type="caution">
    <text evidence="5">The sequence shown here is derived from an EMBL/GenBank/DDBJ whole genome shotgun (WGS) entry which is preliminary data.</text>
</comment>
<dbReference type="Pfam" id="PF00109">
    <property type="entry name" value="ketoacyl-synt"/>
    <property type="match status" value="1"/>
</dbReference>
<name>A0A4R9GJ18_9LEPT</name>
<dbReference type="GO" id="GO:0006633">
    <property type="term" value="P:fatty acid biosynthetic process"/>
    <property type="evidence" value="ECO:0007669"/>
    <property type="project" value="TreeGrafter"/>
</dbReference>
<dbReference type="SMART" id="SM00825">
    <property type="entry name" value="PKS_KS"/>
    <property type="match status" value="1"/>
</dbReference>
<dbReference type="EMBL" id="RQET01000004">
    <property type="protein sequence ID" value="TGK12411.1"/>
    <property type="molecule type" value="Genomic_DNA"/>
</dbReference>
<evidence type="ECO:0000256" key="1">
    <source>
        <dbReference type="ARBA" id="ARBA00008467"/>
    </source>
</evidence>
<dbReference type="Gene3D" id="3.40.47.10">
    <property type="match status" value="2"/>
</dbReference>
<evidence type="ECO:0000313" key="6">
    <source>
        <dbReference type="Proteomes" id="UP000298458"/>
    </source>
</evidence>
<dbReference type="PANTHER" id="PTHR11712">
    <property type="entry name" value="POLYKETIDE SYNTHASE-RELATED"/>
    <property type="match status" value="1"/>
</dbReference>
<dbReference type="CDD" id="cd00834">
    <property type="entry name" value="KAS_I_II"/>
    <property type="match status" value="1"/>
</dbReference>
<gene>
    <name evidence="5" type="ORF">EHO60_09195</name>
</gene>
<dbReference type="Proteomes" id="UP000298458">
    <property type="component" value="Unassembled WGS sequence"/>
</dbReference>
<evidence type="ECO:0000259" key="4">
    <source>
        <dbReference type="PROSITE" id="PS52004"/>
    </source>
</evidence>
<proteinExistence type="inferred from homology"/>
<dbReference type="InterPro" id="IPR020841">
    <property type="entry name" value="PKS_Beta-ketoAc_synthase_dom"/>
</dbReference>
<dbReference type="PROSITE" id="PS52004">
    <property type="entry name" value="KS3_2"/>
    <property type="match status" value="1"/>
</dbReference>
<dbReference type="GO" id="GO:0005829">
    <property type="term" value="C:cytosol"/>
    <property type="evidence" value="ECO:0007669"/>
    <property type="project" value="TreeGrafter"/>
</dbReference>
<dbReference type="AlphaFoldDB" id="A0A4R9GJ18"/>
<dbReference type="InterPro" id="IPR014031">
    <property type="entry name" value="Ketoacyl_synth_C"/>
</dbReference>
<evidence type="ECO:0000313" key="5">
    <source>
        <dbReference type="EMBL" id="TGK12411.1"/>
    </source>
</evidence>